<proteinExistence type="predicted"/>
<protein>
    <submittedName>
        <fullName evidence="2">Uncharacterized protein</fullName>
    </submittedName>
</protein>
<name>A0AAW5K1J9_9BACT</name>
<keyword evidence="1" id="KW-0812">Transmembrane</keyword>
<dbReference type="EMBL" id="JANFYT010000006">
    <property type="protein sequence ID" value="MCQ4813586.1"/>
    <property type="molecule type" value="Genomic_DNA"/>
</dbReference>
<evidence type="ECO:0000256" key="1">
    <source>
        <dbReference type="SAM" id="Phobius"/>
    </source>
</evidence>
<keyword evidence="1" id="KW-1133">Transmembrane helix</keyword>
<organism evidence="2 3">
    <name type="scientific">Cloacibacillus evryensis</name>
    <dbReference type="NCBI Taxonomy" id="508460"/>
    <lineage>
        <taxon>Bacteria</taxon>
        <taxon>Thermotogati</taxon>
        <taxon>Synergistota</taxon>
        <taxon>Synergistia</taxon>
        <taxon>Synergistales</taxon>
        <taxon>Synergistaceae</taxon>
        <taxon>Cloacibacillus</taxon>
    </lineage>
</organism>
<evidence type="ECO:0000313" key="3">
    <source>
        <dbReference type="Proteomes" id="UP001205919"/>
    </source>
</evidence>
<evidence type="ECO:0000313" key="2">
    <source>
        <dbReference type="EMBL" id="MCQ4813586.1"/>
    </source>
</evidence>
<dbReference type="Proteomes" id="UP001205919">
    <property type="component" value="Unassembled WGS sequence"/>
</dbReference>
<keyword evidence="1" id="KW-0472">Membrane</keyword>
<reference evidence="2 3" key="1">
    <citation type="submission" date="2022-06" db="EMBL/GenBank/DDBJ databases">
        <title>Isolation of gut microbiota from human fecal samples.</title>
        <authorList>
            <person name="Pamer E.G."/>
            <person name="Barat B."/>
            <person name="Waligurski E."/>
            <person name="Medina S."/>
            <person name="Paddock L."/>
            <person name="Mostad J."/>
        </authorList>
    </citation>
    <scope>NUCLEOTIDE SEQUENCE [LARGE SCALE GENOMIC DNA]</scope>
    <source>
        <strain evidence="2 3">DFI.9.90</strain>
    </source>
</reference>
<dbReference type="RefSeq" id="WP_256181621.1">
    <property type="nucleotide sequence ID" value="NZ_CP171104.1"/>
</dbReference>
<accession>A0AAW5K1J9</accession>
<sequence length="123" mass="14000">MDPKTIFDNRWRWWALFVAAVLLVAVGCYAGRLFEARRFRADAPVLPQQEIVAVDNVTEKLKNVIEKAQIEKNKLPEVIKRAKDDIRRDVAGLDNDGVADRWNGLLGRYREGRAAAEGILPDR</sequence>
<dbReference type="PROSITE" id="PS51257">
    <property type="entry name" value="PROKAR_LIPOPROTEIN"/>
    <property type="match status" value="1"/>
</dbReference>
<comment type="caution">
    <text evidence="2">The sequence shown here is derived from an EMBL/GenBank/DDBJ whole genome shotgun (WGS) entry which is preliminary data.</text>
</comment>
<feature type="transmembrane region" description="Helical" evidence="1">
    <location>
        <begin position="12"/>
        <end position="30"/>
    </location>
</feature>
<gene>
    <name evidence="2" type="ORF">NE630_03990</name>
</gene>
<keyword evidence="3" id="KW-1185">Reference proteome</keyword>
<dbReference type="AlphaFoldDB" id="A0AAW5K1J9"/>